<proteinExistence type="predicted"/>
<organism evidence="1 2">
    <name type="scientific">Rahnella perminowiae</name>
    <dbReference type="NCBI Taxonomy" id="2816244"/>
    <lineage>
        <taxon>Bacteria</taxon>
        <taxon>Pseudomonadati</taxon>
        <taxon>Pseudomonadota</taxon>
        <taxon>Gammaproteobacteria</taxon>
        <taxon>Enterobacterales</taxon>
        <taxon>Yersiniaceae</taxon>
        <taxon>Rahnella</taxon>
    </lineage>
</organism>
<comment type="caution">
    <text evidence="1">The sequence shown here is derived from an EMBL/GenBank/DDBJ whole genome shotgun (WGS) entry which is preliminary data.</text>
</comment>
<gene>
    <name evidence="1" type="ORF">J1786_13090</name>
</gene>
<name>A0ABS6L1N8_9GAMM</name>
<sequence length="72" mass="8048">MIKRCKLIAGITGGINHYQAHHVIFTHGKRLFTDKAFSRPSYFIGQNNIMINTTSVVPGRTGPHIVVENTEI</sequence>
<protein>
    <submittedName>
        <fullName evidence="1">Uncharacterized protein</fullName>
    </submittedName>
</protein>
<evidence type="ECO:0000313" key="2">
    <source>
        <dbReference type="Proteomes" id="UP000699865"/>
    </source>
</evidence>
<accession>A0ABS6L1N8</accession>
<evidence type="ECO:0000313" key="1">
    <source>
        <dbReference type="EMBL" id="MBU9835741.1"/>
    </source>
</evidence>
<keyword evidence="2" id="KW-1185">Reference proteome</keyword>
<dbReference type="Proteomes" id="UP000699865">
    <property type="component" value="Unassembled WGS sequence"/>
</dbReference>
<dbReference type="EMBL" id="JAFMOU010000068">
    <property type="protein sequence ID" value="MBU9835741.1"/>
    <property type="molecule type" value="Genomic_DNA"/>
</dbReference>
<reference evidence="1 2" key="1">
    <citation type="submission" date="2021-03" db="EMBL/GenBank/DDBJ databases">
        <title>Five novel Rahnella species.</title>
        <authorList>
            <person name="Brady C."/>
            <person name="Asselin J."/>
            <person name="Beer S."/>
            <person name="Bruberg M.B."/>
            <person name="Crampton B."/>
            <person name="Venter S."/>
            <person name="Arnold D."/>
            <person name="Denman S."/>
        </authorList>
    </citation>
    <scope>NUCLEOTIDE SEQUENCE [LARGE SCALE GENOMIC DNA]</scope>
    <source>
        <strain evidence="1 2">L72c</strain>
    </source>
</reference>
<dbReference type="RefSeq" id="WP_217138478.1">
    <property type="nucleotide sequence ID" value="NZ_JAFMOU010000068.1"/>
</dbReference>